<feature type="region of interest" description="Disordered" evidence="1">
    <location>
        <begin position="65"/>
        <end position="94"/>
    </location>
</feature>
<protein>
    <recommendedName>
        <fullName evidence="2">Phage conserved hypothetical protein C-terminal domain-containing protein</fullName>
    </recommendedName>
</protein>
<accession>X1SCQ3</accession>
<comment type="caution">
    <text evidence="3">The sequence shown here is derived from an EMBL/GenBank/DDBJ whole genome shotgun (WGS) entry which is preliminary data.</text>
</comment>
<gene>
    <name evidence="3" type="ORF">S12H4_34426</name>
</gene>
<dbReference type="AlphaFoldDB" id="X1SCQ3"/>
<proteinExistence type="predicted"/>
<evidence type="ECO:0000256" key="1">
    <source>
        <dbReference type="SAM" id="MobiDB-lite"/>
    </source>
</evidence>
<sequence length="204" mass="23335">ASYGIVKLKRGQRVFGINSLASFLGVKPKRIRTRLKLLENIDFLAIKRTHRFSIGTVINYNSYQDKEARKGKQKGTQRAKQGHARGTPGATNNTLEGISKELITHLNNISGRKFTHQANIDYIIPRLKDGFTKEQALTVIEKKWADSEFDRKYFCPETLFRKSKFEKYLNEDIGRQAATGSKAKQRQLRTALASQKFLERDEDG</sequence>
<dbReference type="InterPro" id="IPR011741">
    <property type="entry name" value="Phg_2220_C"/>
</dbReference>
<feature type="non-terminal residue" evidence="3">
    <location>
        <position position="1"/>
    </location>
</feature>
<dbReference type="Pfam" id="PF09524">
    <property type="entry name" value="Phg_2220_C"/>
    <property type="match status" value="1"/>
</dbReference>
<feature type="domain" description="Phage conserved hypothetical protein C-terminal" evidence="2">
    <location>
        <begin position="103"/>
        <end position="170"/>
    </location>
</feature>
<reference evidence="3" key="1">
    <citation type="journal article" date="2014" name="Front. Microbiol.">
        <title>High frequency of phylogenetically diverse reductive dehalogenase-homologous genes in deep subseafloor sedimentary metagenomes.</title>
        <authorList>
            <person name="Kawai M."/>
            <person name="Futagami T."/>
            <person name="Toyoda A."/>
            <person name="Takaki Y."/>
            <person name="Nishi S."/>
            <person name="Hori S."/>
            <person name="Arai W."/>
            <person name="Tsubouchi T."/>
            <person name="Morono Y."/>
            <person name="Uchiyama I."/>
            <person name="Ito T."/>
            <person name="Fujiyama A."/>
            <person name="Inagaki F."/>
            <person name="Takami H."/>
        </authorList>
    </citation>
    <scope>NUCLEOTIDE SEQUENCE</scope>
    <source>
        <strain evidence="3">Expedition CK06-06</strain>
    </source>
</reference>
<feature type="compositionally biased region" description="Basic residues" evidence="1">
    <location>
        <begin position="71"/>
        <end position="83"/>
    </location>
</feature>
<name>X1SCQ3_9ZZZZ</name>
<dbReference type="EMBL" id="BARW01020365">
    <property type="protein sequence ID" value="GAI90758.1"/>
    <property type="molecule type" value="Genomic_DNA"/>
</dbReference>
<evidence type="ECO:0000313" key="3">
    <source>
        <dbReference type="EMBL" id="GAI90758.1"/>
    </source>
</evidence>
<organism evidence="3">
    <name type="scientific">marine sediment metagenome</name>
    <dbReference type="NCBI Taxonomy" id="412755"/>
    <lineage>
        <taxon>unclassified sequences</taxon>
        <taxon>metagenomes</taxon>
        <taxon>ecological metagenomes</taxon>
    </lineage>
</organism>
<evidence type="ECO:0000259" key="2">
    <source>
        <dbReference type="Pfam" id="PF09524"/>
    </source>
</evidence>